<name>A0ABU2GEK9_9EURY</name>
<keyword evidence="1" id="KW-0472">Membrane</keyword>
<evidence type="ECO:0000313" key="2">
    <source>
        <dbReference type="EMBL" id="MDS0299250.1"/>
    </source>
</evidence>
<feature type="transmembrane region" description="Helical" evidence="1">
    <location>
        <begin position="7"/>
        <end position="23"/>
    </location>
</feature>
<accession>A0ABU2GEK9</accession>
<proteinExistence type="predicted"/>
<keyword evidence="1" id="KW-1133">Transmembrane helix</keyword>
<dbReference type="RefSeq" id="WP_310924112.1">
    <property type="nucleotide sequence ID" value="NZ_JAMQOP010000002.1"/>
</dbReference>
<evidence type="ECO:0000313" key="3">
    <source>
        <dbReference type="Proteomes" id="UP001257060"/>
    </source>
</evidence>
<dbReference type="Proteomes" id="UP001257060">
    <property type="component" value="Unassembled WGS sequence"/>
</dbReference>
<comment type="caution">
    <text evidence="2">The sequence shown here is derived from an EMBL/GenBank/DDBJ whole genome shotgun (WGS) entry which is preliminary data.</text>
</comment>
<evidence type="ECO:0000256" key="1">
    <source>
        <dbReference type="SAM" id="Phobius"/>
    </source>
</evidence>
<sequence>MSDRTDYLLLAVLLVAVAIWASVSGEFPALSTLFALVGLVPGVAVFLPVFPGE</sequence>
<gene>
    <name evidence="2" type="ORF">NDI76_10910</name>
</gene>
<feature type="transmembrane region" description="Helical" evidence="1">
    <location>
        <begin position="29"/>
        <end position="50"/>
    </location>
</feature>
<organism evidence="2 3">
    <name type="scientific">Halogeometricum salsisoli</name>
    <dbReference type="NCBI Taxonomy" id="2950536"/>
    <lineage>
        <taxon>Archaea</taxon>
        <taxon>Methanobacteriati</taxon>
        <taxon>Methanobacteriota</taxon>
        <taxon>Stenosarchaea group</taxon>
        <taxon>Halobacteria</taxon>
        <taxon>Halobacteriales</taxon>
        <taxon>Haloferacaceae</taxon>
        <taxon>Halogeometricum</taxon>
    </lineage>
</organism>
<reference evidence="2 3" key="1">
    <citation type="submission" date="2022-06" db="EMBL/GenBank/DDBJ databases">
        <title>Halogeometricum sp. a new haloarchaeum isolate from saline soil.</title>
        <authorList>
            <person name="Strakova D."/>
            <person name="Galisteo C."/>
            <person name="Sanchez-Porro C."/>
            <person name="Ventosa A."/>
        </authorList>
    </citation>
    <scope>NUCLEOTIDE SEQUENCE [LARGE SCALE GENOMIC DNA]</scope>
    <source>
        <strain evidence="2 3">S1BR25-6</strain>
    </source>
</reference>
<dbReference type="EMBL" id="JAMQOP010000002">
    <property type="protein sequence ID" value="MDS0299250.1"/>
    <property type="molecule type" value="Genomic_DNA"/>
</dbReference>
<keyword evidence="1" id="KW-0812">Transmembrane</keyword>
<keyword evidence="3" id="KW-1185">Reference proteome</keyword>
<protein>
    <submittedName>
        <fullName evidence="2">Uncharacterized protein</fullName>
    </submittedName>
</protein>